<dbReference type="FunFam" id="3.40.640.10:FF:000084">
    <property type="entry name" value="IscS-like cysteine desulfurase"/>
    <property type="match status" value="1"/>
</dbReference>
<keyword evidence="9" id="KW-0418">Kinase</keyword>
<evidence type="ECO:0000256" key="3">
    <source>
        <dbReference type="ARBA" id="ARBA00022679"/>
    </source>
</evidence>
<name>A0A2P6MWC0_9EUKA</name>
<dbReference type="InParanoid" id="A0A2P6MWC0"/>
<evidence type="ECO:0000259" key="8">
    <source>
        <dbReference type="Pfam" id="PF00266"/>
    </source>
</evidence>
<dbReference type="PIRSF" id="PIRSF005572">
    <property type="entry name" value="NifS"/>
    <property type="match status" value="1"/>
</dbReference>
<dbReference type="Proteomes" id="UP000241769">
    <property type="component" value="Unassembled WGS sequence"/>
</dbReference>
<dbReference type="GO" id="GO:0046872">
    <property type="term" value="F:metal ion binding"/>
    <property type="evidence" value="ECO:0007669"/>
    <property type="project" value="UniProtKB-KW"/>
</dbReference>
<dbReference type="GO" id="GO:0016301">
    <property type="term" value="F:kinase activity"/>
    <property type="evidence" value="ECO:0007669"/>
    <property type="project" value="UniProtKB-KW"/>
</dbReference>
<proteinExistence type="inferred from homology"/>
<dbReference type="InterPro" id="IPR000192">
    <property type="entry name" value="Aminotrans_V_dom"/>
</dbReference>
<evidence type="ECO:0000313" key="9">
    <source>
        <dbReference type="EMBL" id="PRP76011.1"/>
    </source>
</evidence>
<comment type="cofactor">
    <cofactor evidence="1">
        <name>pyridoxal 5'-phosphate</name>
        <dbReference type="ChEBI" id="CHEBI:597326"/>
    </cofactor>
</comment>
<dbReference type="GO" id="GO:0016782">
    <property type="term" value="F:transferase activity, transferring sulphur-containing groups"/>
    <property type="evidence" value="ECO:0007669"/>
    <property type="project" value="UniProtKB-ARBA"/>
</dbReference>
<keyword evidence="3" id="KW-0808">Transferase</keyword>
<dbReference type="PANTHER" id="PTHR11601:SF34">
    <property type="entry name" value="CYSTEINE DESULFURASE"/>
    <property type="match status" value="1"/>
</dbReference>
<sequence length="396" mass="43890">MIYLDYNATTPIADEVREHMLPYLSDYFGNPSSIHFVGRKAKKAMDDARKQVALTLNCDTEEVYFTSGGTESNNWAIKGVALANRHKGNHIVTSSVEHPAVLKVCDYLEKEFGFRITKLPVDRVGRVRCEELSEALSPDTVLVTIMHANNEVGTLQPISDISIVCRERGIYLHTDASQSVGKVSTDVRELGVDLLTIAAHKLYGPKGVLYVKRGTVMEKFMHGAGHESDRRAGTENVLFMAGLGKACEIARRDLEENIRHCRKNRDLLLDLFRQRFEVFEDAESAMSSPKSDRIQVLINGDLQLGLPNTLSASFRGIIANQILHRLSEQLAASAGSACHSDVITISSVLEAMAVPHEFAMGTIRFSTGRMTTEPELHLAVELLETTLLDVTRSDLH</sequence>
<dbReference type="InterPro" id="IPR016454">
    <property type="entry name" value="Cysteine_dSase"/>
</dbReference>
<dbReference type="GO" id="GO:0051536">
    <property type="term" value="F:iron-sulfur cluster binding"/>
    <property type="evidence" value="ECO:0007669"/>
    <property type="project" value="UniProtKB-KW"/>
</dbReference>
<evidence type="ECO:0000256" key="7">
    <source>
        <dbReference type="ARBA" id="ARBA00023014"/>
    </source>
</evidence>
<evidence type="ECO:0000256" key="4">
    <source>
        <dbReference type="ARBA" id="ARBA00022723"/>
    </source>
</evidence>
<accession>A0A2P6MWC0</accession>
<dbReference type="EMBL" id="MDYQ01000353">
    <property type="protein sequence ID" value="PRP76011.1"/>
    <property type="molecule type" value="Genomic_DNA"/>
</dbReference>
<keyword evidence="5" id="KW-0663">Pyridoxal phosphate</keyword>
<comment type="caution">
    <text evidence="9">The sequence shown here is derived from an EMBL/GenBank/DDBJ whole genome shotgun (WGS) entry which is preliminary data.</text>
</comment>
<evidence type="ECO:0000256" key="2">
    <source>
        <dbReference type="ARBA" id="ARBA00006490"/>
    </source>
</evidence>
<dbReference type="Gene3D" id="3.90.1150.10">
    <property type="entry name" value="Aspartate Aminotransferase, domain 1"/>
    <property type="match status" value="1"/>
</dbReference>
<protein>
    <submittedName>
        <fullName evidence="9">Selenide, water dikinase</fullName>
    </submittedName>
</protein>
<dbReference type="InterPro" id="IPR015421">
    <property type="entry name" value="PyrdxlP-dep_Trfase_major"/>
</dbReference>
<evidence type="ECO:0000256" key="6">
    <source>
        <dbReference type="ARBA" id="ARBA00023004"/>
    </source>
</evidence>
<dbReference type="Gene3D" id="1.10.260.50">
    <property type="match status" value="1"/>
</dbReference>
<dbReference type="Pfam" id="PF00266">
    <property type="entry name" value="Aminotran_5"/>
    <property type="match status" value="1"/>
</dbReference>
<dbReference type="PANTHER" id="PTHR11601">
    <property type="entry name" value="CYSTEINE DESULFURYLASE FAMILY MEMBER"/>
    <property type="match status" value="1"/>
</dbReference>
<comment type="similarity">
    <text evidence="2">Belongs to the class-V pyridoxal-phosphate-dependent aminotransferase family. NifS/IscS subfamily.</text>
</comment>
<reference evidence="9 10" key="1">
    <citation type="journal article" date="2018" name="Genome Biol. Evol.">
        <title>Multiple Roots of Fruiting Body Formation in Amoebozoa.</title>
        <authorList>
            <person name="Hillmann F."/>
            <person name="Forbes G."/>
            <person name="Novohradska S."/>
            <person name="Ferling I."/>
            <person name="Riege K."/>
            <person name="Groth M."/>
            <person name="Westermann M."/>
            <person name="Marz M."/>
            <person name="Spaller T."/>
            <person name="Winckler T."/>
            <person name="Schaap P."/>
            <person name="Glockner G."/>
        </authorList>
    </citation>
    <scope>NUCLEOTIDE SEQUENCE [LARGE SCALE GENOMIC DNA]</scope>
    <source>
        <strain evidence="9 10">Jena</strain>
    </source>
</reference>
<dbReference type="Gene3D" id="3.40.640.10">
    <property type="entry name" value="Type I PLP-dependent aspartate aminotransferase-like (Major domain)"/>
    <property type="match status" value="1"/>
</dbReference>
<keyword evidence="7" id="KW-0411">Iron-sulfur</keyword>
<keyword evidence="10" id="KW-1185">Reference proteome</keyword>
<dbReference type="OrthoDB" id="10250117at2759"/>
<evidence type="ECO:0000313" key="10">
    <source>
        <dbReference type="Proteomes" id="UP000241769"/>
    </source>
</evidence>
<dbReference type="InterPro" id="IPR015424">
    <property type="entry name" value="PyrdxlP-dep_Trfase"/>
</dbReference>
<keyword evidence="6" id="KW-0408">Iron</keyword>
<evidence type="ECO:0000256" key="1">
    <source>
        <dbReference type="ARBA" id="ARBA00001933"/>
    </source>
</evidence>
<keyword evidence="4" id="KW-0479">Metal-binding</keyword>
<gene>
    <name evidence="9" type="ORF">PROFUN_01727</name>
</gene>
<feature type="domain" description="Aminotransferase class V" evidence="8">
    <location>
        <begin position="2"/>
        <end position="376"/>
    </location>
</feature>
<dbReference type="STRING" id="1890364.A0A2P6MWC0"/>
<dbReference type="AlphaFoldDB" id="A0A2P6MWC0"/>
<evidence type="ECO:0000256" key="5">
    <source>
        <dbReference type="ARBA" id="ARBA00022898"/>
    </source>
</evidence>
<dbReference type="SUPFAM" id="SSF53383">
    <property type="entry name" value="PLP-dependent transferases"/>
    <property type="match status" value="1"/>
</dbReference>
<dbReference type="InterPro" id="IPR015422">
    <property type="entry name" value="PyrdxlP-dep_Trfase_small"/>
</dbReference>
<organism evidence="9 10">
    <name type="scientific">Planoprotostelium fungivorum</name>
    <dbReference type="NCBI Taxonomy" id="1890364"/>
    <lineage>
        <taxon>Eukaryota</taxon>
        <taxon>Amoebozoa</taxon>
        <taxon>Evosea</taxon>
        <taxon>Variosea</taxon>
        <taxon>Cavosteliida</taxon>
        <taxon>Cavosteliaceae</taxon>
        <taxon>Planoprotostelium</taxon>
    </lineage>
</organism>